<keyword evidence="2" id="KW-0812">Transmembrane</keyword>
<keyword evidence="2" id="KW-0472">Membrane</keyword>
<organism evidence="5 6">
    <name type="scientific">Xenoophorus captivus</name>
    <dbReference type="NCBI Taxonomy" id="1517983"/>
    <lineage>
        <taxon>Eukaryota</taxon>
        <taxon>Metazoa</taxon>
        <taxon>Chordata</taxon>
        <taxon>Craniata</taxon>
        <taxon>Vertebrata</taxon>
        <taxon>Euteleostomi</taxon>
        <taxon>Actinopterygii</taxon>
        <taxon>Neopterygii</taxon>
        <taxon>Teleostei</taxon>
        <taxon>Neoteleostei</taxon>
        <taxon>Acanthomorphata</taxon>
        <taxon>Ovalentaria</taxon>
        <taxon>Atherinomorphae</taxon>
        <taxon>Cyprinodontiformes</taxon>
        <taxon>Goodeidae</taxon>
        <taxon>Xenoophorus</taxon>
    </lineage>
</organism>
<dbReference type="SUPFAM" id="SSF48726">
    <property type="entry name" value="Immunoglobulin"/>
    <property type="match status" value="1"/>
</dbReference>
<evidence type="ECO:0000313" key="6">
    <source>
        <dbReference type="Proteomes" id="UP001434883"/>
    </source>
</evidence>
<feature type="chain" id="PRO_5045099196" description="Ig-like domain-containing protein" evidence="3">
    <location>
        <begin position="24"/>
        <end position="348"/>
    </location>
</feature>
<keyword evidence="3" id="KW-0732">Signal</keyword>
<feature type="compositionally biased region" description="Low complexity" evidence="1">
    <location>
        <begin position="220"/>
        <end position="229"/>
    </location>
</feature>
<dbReference type="Gene3D" id="2.60.40.10">
    <property type="entry name" value="Immunoglobulins"/>
    <property type="match status" value="1"/>
</dbReference>
<keyword evidence="6" id="KW-1185">Reference proteome</keyword>
<gene>
    <name evidence="5" type="ORF">XENOCAPTIV_009685</name>
</gene>
<feature type="transmembrane region" description="Helical" evidence="2">
    <location>
        <begin position="250"/>
        <end position="272"/>
    </location>
</feature>
<feature type="compositionally biased region" description="Polar residues" evidence="1">
    <location>
        <begin position="230"/>
        <end position="239"/>
    </location>
</feature>
<comment type="caution">
    <text evidence="5">The sequence shown here is derived from an EMBL/GenBank/DDBJ whole genome shotgun (WGS) entry which is preliminary data.</text>
</comment>
<protein>
    <recommendedName>
        <fullName evidence="4">Ig-like domain-containing protein</fullName>
    </recommendedName>
</protein>
<dbReference type="Proteomes" id="UP001434883">
    <property type="component" value="Unassembled WGS sequence"/>
</dbReference>
<dbReference type="SMART" id="SM00409">
    <property type="entry name" value="IG"/>
    <property type="match status" value="1"/>
</dbReference>
<dbReference type="PANTHER" id="PTHR11422">
    <property type="entry name" value="T-CELL SURFACE GLYCOPROTEIN CD4"/>
    <property type="match status" value="1"/>
</dbReference>
<evidence type="ECO:0000256" key="1">
    <source>
        <dbReference type="SAM" id="MobiDB-lite"/>
    </source>
</evidence>
<accession>A0ABV0QHG6</accession>
<dbReference type="EMBL" id="JAHRIN010010570">
    <property type="protein sequence ID" value="MEQ2195254.1"/>
    <property type="molecule type" value="Genomic_DNA"/>
</dbReference>
<sequence>MAELGWIKVFLFLVLELQVTVFAGITSALKRAGDEVMLSCQNVIDGQHNCSGTTWVFSGSKNKELVALVTYGQIDGDTRTRRSVTPNCSLVIKNITAEDVGNYECQQYKKGSEHLVHISVTELSVITMTKREENQMITLSCCVIKFGSCKHKVEWLFKKQEAKKELKTSETHCSASVTFLKPVLDNSSVDKLFQCKVTQSGDKKGQVFSFCHQSPGATAATHKPTTITTNRNPVKNTSGSKNVSSIYEGIPYISVGVGLITVLIFAVVVIRWRSKRNKTQRNQNTDDLDVDDGVSYASIRHPRNKNSEVLVHGDPDTVTYSTVRSHSSSAAASDDPNNLYSLLTIEYN</sequence>
<dbReference type="InterPro" id="IPR036179">
    <property type="entry name" value="Ig-like_dom_sf"/>
</dbReference>
<reference evidence="5 6" key="1">
    <citation type="submission" date="2021-06" db="EMBL/GenBank/DDBJ databases">
        <authorList>
            <person name="Palmer J.M."/>
        </authorList>
    </citation>
    <scope>NUCLEOTIDE SEQUENCE [LARGE SCALE GENOMIC DNA]</scope>
    <source>
        <strain evidence="5 6">XC_2019</strain>
        <tissue evidence="5">Muscle</tissue>
    </source>
</reference>
<proteinExistence type="predicted"/>
<dbReference type="InterPro" id="IPR003599">
    <property type="entry name" value="Ig_sub"/>
</dbReference>
<name>A0ABV0QHG6_9TELE</name>
<dbReference type="PROSITE" id="PS50835">
    <property type="entry name" value="IG_LIKE"/>
    <property type="match status" value="1"/>
</dbReference>
<dbReference type="InterPro" id="IPR013783">
    <property type="entry name" value="Ig-like_fold"/>
</dbReference>
<evidence type="ECO:0000256" key="3">
    <source>
        <dbReference type="SAM" id="SignalP"/>
    </source>
</evidence>
<keyword evidence="2" id="KW-1133">Transmembrane helix</keyword>
<feature type="region of interest" description="Disordered" evidence="1">
    <location>
        <begin position="220"/>
        <end position="239"/>
    </location>
</feature>
<evidence type="ECO:0000256" key="2">
    <source>
        <dbReference type="SAM" id="Phobius"/>
    </source>
</evidence>
<feature type="signal peptide" evidence="3">
    <location>
        <begin position="1"/>
        <end position="23"/>
    </location>
</feature>
<evidence type="ECO:0000259" key="4">
    <source>
        <dbReference type="PROSITE" id="PS50835"/>
    </source>
</evidence>
<feature type="domain" description="Ig-like" evidence="4">
    <location>
        <begin position="17"/>
        <end position="121"/>
    </location>
</feature>
<evidence type="ECO:0000313" key="5">
    <source>
        <dbReference type="EMBL" id="MEQ2195254.1"/>
    </source>
</evidence>
<dbReference type="PANTHER" id="PTHR11422:SF5">
    <property type="entry name" value="DIVERSE IMMUNOGLOBULIN DOMAIN-CONTAINING PROTEIN 1.1 ISOFORM X1-RELATED"/>
    <property type="match status" value="1"/>
</dbReference>
<dbReference type="InterPro" id="IPR007110">
    <property type="entry name" value="Ig-like_dom"/>
</dbReference>